<dbReference type="PATRIC" id="fig|884204.3.peg.6769"/>
<dbReference type="AlphaFoldDB" id="A0A0H3HX76"/>
<dbReference type="PANTHER" id="PTHR43084:SF1">
    <property type="entry name" value="PERSULFIDE DIOXYGENASE ETHE1, MITOCHONDRIAL"/>
    <property type="match status" value="1"/>
</dbReference>
<dbReference type="KEGG" id="bpz:BP1026B_II2281"/>
<dbReference type="GO" id="GO:0046872">
    <property type="term" value="F:metal ion binding"/>
    <property type="evidence" value="ECO:0007669"/>
    <property type="project" value="UniProtKB-KW"/>
</dbReference>
<dbReference type="EMBL" id="CP002834">
    <property type="protein sequence ID" value="AFI70491.1"/>
    <property type="molecule type" value="Genomic_DNA"/>
</dbReference>
<organism evidence="3 4">
    <name type="scientific">Burkholderia pseudomallei (strain 1026b)</name>
    <dbReference type="NCBI Taxonomy" id="884204"/>
    <lineage>
        <taxon>Bacteria</taxon>
        <taxon>Pseudomonadati</taxon>
        <taxon>Pseudomonadota</taxon>
        <taxon>Betaproteobacteria</taxon>
        <taxon>Burkholderiales</taxon>
        <taxon>Burkholderiaceae</taxon>
        <taxon>Burkholderia</taxon>
        <taxon>pseudomallei group</taxon>
    </lineage>
</organism>
<proteinExistence type="predicted"/>
<dbReference type="CDD" id="cd07724">
    <property type="entry name" value="POD-like_MBL-fold"/>
    <property type="match status" value="1"/>
</dbReference>
<dbReference type="PANTHER" id="PTHR43084">
    <property type="entry name" value="PERSULFIDE DIOXYGENASE ETHE1"/>
    <property type="match status" value="1"/>
</dbReference>
<evidence type="ECO:0000259" key="2">
    <source>
        <dbReference type="SMART" id="SM00849"/>
    </source>
</evidence>
<dbReference type="SUPFAM" id="SSF56281">
    <property type="entry name" value="Metallo-hydrolase/oxidoreductase"/>
    <property type="match status" value="1"/>
</dbReference>
<evidence type="ECO:0000313" key="3">
    <source>
        <dbReference type="EMBL" id="AFI70491.1"/>
    </source>
</evidence>
<dbReference type="GO" id="GO:0006749">
    <property type="term" value="P:glutathione metabolic process"/>
    <property type="evidence" value="ECO:0007669"/>
    <property type="project" value="InterPro"/>
</dbReference>
<dbReference type="Proteomes" id="UP000010087">
    <property type="component" value="Chromosome 2"/>
</dbReference>
<dbReference type="Gene3D" id="3.60.15.10">
    <property type="entry name" value="Ribonuclease Z/Hydroxyacylglutathione hydrolase-like"/>
    <property type="match status" value="1"/>
</dbReference>
<name>A0A0H3HX76_BURP2</name>
<evidence type="ECO:0000256" key="1">
    <source>
        <dbReference type="ARBA" id="ARBA00022723"/>
    </source>
</evidence>
<protein>
    <submittedName>
        <fullName evidence="3">Metallo-beta-lactamase family protein</fullName>
    </submittedName>
</protein>
<dbReference type="Pfam" id="PF00753">
    <property type="entry name" value="Lactamase_B"/>
    <property type="match status" value="1"/>
</dbReference>
<sequence>MIECYHPYVPGATQVILRQFLHCDPVGISYLLGCGGKSTGVVVDAVAEPGTYLQAAADAGMKIDYVIDTHVHADHLSTGPALADAAGAAYVLSAKADVVLPFKGVEDGDEIRVGNVVIKVLETPGHTPEHISLLVTDRTRAEEPWLALTGHTLMIGDLGRTELAESAEAGARNLFRSVRTLKSLPDYLPLLPGAFAGSACGRGLSATPLSTIGFEKRHNAAFGIDDEAAFVRFMLSDMPPAPPEAARLRAANSGRNPDEI</sequence>
<keyword evidence="1" id="KW-0479">Metal-binding</keyword>
<gene>
    <name evidence="3" type="ordered locus">BP1026B_II2281</name>
</gene>
<feature type="domain" description="Metallo-beta-lactamase" evidence="2">
    <location>
        <begin position="26"/>
        <end position="194"/>
    </location>
</feature>
<dbReference type="GO" id="GO:0070813">
    <property type="term" value="P:hydrogen sulfide metabolic process"/>
    <property type="evidence" value="ECO:0007669"/>
    <property type="project" value="TreeGrafter"/>
</dbReference>
<dbReference type="GO" id="GO:0050313">
    <property type="term" value="F:sulfur dioxygenase activity"/>
    <property type="evidence" value="ECO:0007669"/>
    <property type="project" value="InterPro"/>
</dbReference>
<reference evidence="3 4" key="1">
    <citation type="journal article" date="2012" name="PLoS ONE">
        <title>Evolution of Burkholderia pseudomallei in recurrent melioidosis.</title>
        <authorList>
            <person name="Hayden H.S."/>
            <person name="Lim R."/>
            <person name="Brittnacher M.J."/>
            <person name="Sims E.H."/>
            <person name="Ramage E.R."/>
            <person name="Fong C."/>
            <person name="Wu Z."/>
            <person name="Crist E."/>
            <person name="Chang J."/>
            <person name="Zhou Y."/>
            <person name="Radey M."/>
            <person name="Rohmer L."/>
            <person name="Haugen E."/>
            <person name="Gillett W."/>
            <person name="Wuthiekanun V."/>
            <person name="Peacock S.J."/>
            <person name="Kaul R."/>
            <person name="Miller S.I."/>
            <person name="Manoil C."/>
            <person name="Jacobs M.A."/>
        </authorList>
    </citation>
    <scope>NUCLEOTIDE SEQUENCE [LARGE SCALE GENOMIC DNA]</scope>
    <source>
        <strain evidence="3 4">1026b</strain>
    </source>
</reference>
<dbReference type="SMART" id="SM00849">
    <property type="entry name" value="Lactamase_B"/>
    <property type="match status" value="1"/>
</dbReference>
<evidence type="ECO:0000313" key="4">
    <source>
        <dbReference type="Proteomes" id="UP000010087"/>
    </source>
</evidence>
<accession>A0A0H3HX76</accession>
<dbReference type="InterPro" id="IPR051682">
    <property type="entry name" value="Mito_Persulfide_Diox"/>
</dbReference>
<dbReference type="InterPro" id="IPR044528">
    <property type="entry name" value="POD-like_MBL-fold"/>
</dbReference>
<dbReference type="InterPro" id="IPR036866">
    <property type="entry name" value="RibonucZ/Hydroxyglut_hydro"/>
</dbReference>
<dbReference type="InterPro" id="IPR001279">
    <property type="entry name" value="Metallo-B-lactamas"/>
</dbReference>